<name>A0A517VUX9_9PLAN</name>
<dbReference type="InterPro" id="IPR032710">
    <property type="entry name" value="NTF2-like_dom_sf"/>
</dbReference>
<sequence length="151" mass="17350">MTHQLNEMLDTLSKIDISNLDACKECFSPDLIWHYENAELPEQRGEVHGVEGLNLFFQRVLNTQNYSLNVEVIHAHPVGDELLLMHTRNRTSWCRREVEFDVALIWRFEGSRVVEVWDVPAVTSGMRILSDNSSEKSHTNTLGTNASKHCK</sequence>
<dbReference type="InterPro" id="IPR037401">
    <property type="entry name" value="SnoaL-like"/>
</dbReference>
<feature type="domain" description="SnoaL-like" evidence="2">
    <location>
        <begin position="19"/>
        <end position="116"/>
    </location>
</feature>
<accession>A0A517VUX9</accession>
<protein>
    <submittedName>
        <fullName evidence="3">SnoaL-like domain protein</fullName>
    </submittedName>
</protein>
<feature type="compositionally biased region" description="Polar residues" evidence="1">
    <location>
        <begin position="139"/>
        <end position="151"/>
    </location>
</feature>
<dbReference type="EMBL" id="CP037920">
    <property type="protein sequence ID" value="QDT96809.1"/>
    <property type="molecule type" value="Genomic_DNA"/>
</dbReference>
<evidence type="ECO:0000259" key="2">
    <source>
        <dbReference type="Pfam" id="PF12680"/>
    </source>
</evidence>
<dbReference type="Pfam" id="PF12680">
    <property type="entry name" value="SnoaL_2"/>
    <property type="match status" value="1"/>
</dbReference>
<dbReference type="Proteomes" id="UP000318704">
    <property type="component" value="Chromosome"/>
</dbReference>
<dbReference type="KEGG" id="gaw:V144x_22670"/>
<evidence type="ECO:0000313" key="4">
    <source>
        <dbReference type="Proteomes" id="UP000318704"/>
    </source>
</evidence>
<gene>
    <name evidence="3" type="ORF">V144x_22670</name>
</gene>
<feature type="region of interest" description="Disordered" evidence="1">
    <location>
        <begin position="132"/>
        <end position="151"/>
    </location>
</feature>
<dbReference type="Gene3D" id="3.10.450.50">
    <property type="match status" value="1"/>
</dbReference>
<evidence type="ECO:0000313" key="3">
    <source>
        <dbReference type="EMBL" id="QDT96809.1"/>
    </source>
</evidence>
<dbReference type="RefSeq" id="WP_197998866.1">
    <property type="nucleotide sequence ID" value="NZ_CP037920.1"/>
</dbReference>
<organism evidence="3 4">
    <name type="scientific">Gimesia aquarii</name>
    <dbReference type="NCBI Taxonomy" id="2527964"/>
    <lineage>
        <taxon>Bacteria</taxon>
        <taxon>Pseudomonadati</taxon>
        <taxon>Planctomycetota</taxon>
        <taxon>Planctomycetia</taxon>
        <taxon>Planctomycetales</taxon>
        <taxon>Planctomycetaceae</taxon>
        <taxon>Gimesia</taxon>
    </lineage>
</organism>
<dbReference type="AlphaFoldDB" id="A0A517VUX9"/>
<reference evidence="3 4" key="1">
    <citation type="submission" date="2019-03" db="EMBL/GenBank/DDBJ databases">
        <title>Deep-cultivation of Planctomycetes and their phenomic and genomic characterization uncovers novel biology.</title>
        <authorList>
            <person name="Wiegand S."/>
            <person name="Jogler M."/>
            <person name="Boedeker C."/>
            <person name="Pinto D."/>
            <person name="Vollmers J."/>
            <person name="Rivas-Marin E."/>
            <person name="Kohn T."/>
            <person name="Peeters S.H."/>
            <person name="Heuer A."/>
            <person name="Rast P."/>
            <person name="Oberbeckmann S."/>
            <person name="Bunk B."/>
            <person name="Jeske O."/>
            <person name="Meyerdierks A."/>
            <person name="Storesund J.E."/>
            <person name="Kallscheuer N."/>
            <person name="Luecker S."/>
            <person name="Lage O.M."/>
            <person name="Pohl T."/>
            <person name="Merkel B.J."/>
            <person name="Hornburger P."/>
            <person name="Mueller R.-W."/>
            <person name="Bruemmer F."/>
            <person name="Labrenz M."/>
            <person name="Spormann A.M."/>
            <person name="Op den Camp H."/>
            <person name="Overmann J."/>
            <person name="Amann R."/>
            <person name="Jetten M.S.M."/>
            <person name="Mascher T."/>
            <person name="Medema M.H."/>
            <person name="Devos D.P."/>
            <person name="Kaster A.-K."/>
            <person name="Ovreas L."/>
            <person name="Rohde M."/>
            <person name="Galperin M.Y."/>
            <person name="Jogler C."/>
        </authorList>
    </citation>
    <scope>NUCLEOTIDE SEQUENCE [LARGE SCALE GENOMIC DNA]</scope>
    <source>
        <strain evidence="3 4">V144</strain>
    </source>
</reference>
<evidence type="ECO:0000256" key="1">
    <source>
        <dbReference type="SAM" id="MobiDB-lite"/>
    </source>
</evidence>
<proteinExistence type="predicted"/>
<dbReference type="SUPFAM" id="SSF54427">
    <property type="entry name" value="NTF2-like"/>
    <property type="match status" value="1"/>
</dbReference>